<dbReference type="EMBL" id="JACGWJ010000181">
    <property type="protein sequence ID" value="KAL0294365.1"/>
    <property type="molecule type" value="Genomic_DNA"/>
</dbReference>
<feature type="non-terminal residue" evidence="1">
    <location>
        <position position="80"/>
    </location>
</feature>
<reference evidence="1" key="2">
    <citation type="journal article" date="2024" name="Plant">
        <title>Genomic evolution and insights into agronomic trait innovations of Sesamum species.</title>
        <authorList>
            <person name="Miao H."/>
            <person name="Wang L."/>
            <person name="Qu L."/>
            <person name="Liu H."/>
            <person name="Sun Y."/>
            <person name="Le M."/>
            <person name="Wang Q."/>
            <person name="Wei S."/>
            <person name="Zheng Y."/>
            <person name="Lin W."/>
            <person name="Duan Y."/>
            <person name="Cao H."/>
            <person name="Xiong S."/>
            <person name="Wang X."/>
            <person name="Wei L."/>
            <person name="Li C."/>
            <person name="Ma Q."/>
            <person name="Ju M."/>
            <person name="Zhao R."/>
            <person name="Li G."/>
            <person name="Mu C."/>
            <person name="Tian Q."/>
            <person name="Mei H."/>
            <person name="Zhang T."/>
            <person name="Gao T."/>
            <person name="Zhang H."/>
        </authorList>
    </citation>
    <scope>NUCLEOTIDE SEQUENCE</scope>
    <source>
        <strain evidence="1">G02</strain>
    </source>
</reference>
<proteinExistence type="predicted"/>
<evidence type="ECO:0000313" key="1">
    <source>
        <dbReference type="EMBL" id="KAL0294365.1"/>
    </source>
</evidence>
<gene>
    <name evidence="1" type="ORF">Sradi_6890800</name>
</gene>
<evidence type="ECO:0008006" key="2">
    <source>
        <dbReference type="Google" id="ProtNLM"/>
    </source>
</evidence>
<reference evidence="1" key="1">
    <citation type="submission" date="2020-06" db="EMBL/GenBank/DDBJ databases">
        <authorList>
            <person name="Li T."/>
            <person name="Hu X."/>
            <person name="Zhang T."/>
            <person name="Song X."/>
            <person name="Zhang H."/>
            <person name="Dai N."/>
            <person name="Sheng W."/>
            <person name="Hou X."/>
            <person name="Wei L."/>
        </authorList>
    </citation>
    <scope>NUCLEOTIDE SEQUENCE</scope>
    <source>
        <strain evidence="1">G02</strain>
        <tissue evidence="1">Leaf</tissue>
    </source>
</reference>
<dbReference type="AlphaFoldDB" id="A0AAW2JII1"/>
<sequence length="80" mass="8880">MARQAPRVSNLLFVDDAIIFCRASEEALGCITRMLWSSEQASKLKNNLDNSVVIFNKNVKQAQRALLANILDVGILHPQA</sequence>
<protein>
    <recommendedName>
        <fullName evidence="2">Reverse transcriptase</fullName>
    </recommendedName>
</protein>
<accession>A0AAW2JII1</accession>
<comment type="caution">
    <text evidence="1">The sequence shown here is derived from an EMBL/GenBank/DDBJ whole genome shotgun (WGS) entry which is preliminary data.</text>
</comment>
<name>A0AAW2JII1_SESRA</name>
<organism evidence="1">
    <name type="scientific">Sesamum radiatum</name>
    <name type="common">Black benniseed</name>
    <dbReference type="NCBI Taxonomy" id="300843"/>
    <lineage>
        <taxon>Eukaryota</taxon>
        <taxon>Viridiplantae</taxon>
        <taxon>Streptophyta</taxon>
        <taxon>Embryophyta</taxon>
        <taxon>Tracheophyta</taxon>
        <taxon>Spermatophyta</taxon>
        <taxon>Magnoliopsida</taxon>
        <taxon>eudicotyledons</taxon>
        <taxon>Gunneridae</taxon>
        <taxon>Pentapetalae</taxon>
        <taxon>asterids</taxon>
        <taxon>lamiids</taxon>
        <taxon>Lamiales</taxon>
        <taxon>Pedaliaceae</taxon>
        <taxon>Sesamum</taxon>
    </lineage>
</organism>